<dbReference type="AlphaFoldDB" id="A0A6J6ZX98"/>
<dbReference type="InterPro" id="IPR001727">
    <property type="entry name" value="GDT1-like"/>
</dbReference>
<dbReference type="EMBL" id="CAFBLT010000001">
    <property type="protein sequence ID" value="CAB4865985.1"/>
    <property type="molecule type" value="Genomic_DNA"/>
</dbReference>
<keyword evidence="3 6" id="KW-0812">Transmembrane</keyword>
<evidence type="ECO:0000256" key="3">
    <source>
        <dbReference type="ARBA" id="ARBA00022692"/>
    </source>
</evidence>
<evidence type="ECO:0000256" key="5">
    <source>
        <dbReference type="ARBA" id="ARBA00023136"/>
    </source>
</evidence>
<protein>
    <submittedName>
        <fullName evidence="7">Unannotated protein</fullName>
    </submittedName>
</protein>
<comment type="subcellular location">
    <subcellularLocation>
        <location evidence="1">Membrane</location>
        <topology evidence="1">Multi-pass membrane protein</topology>
    </subcellularLocation>
</comment>
<sequence>MNLALALTVFGVIFVAELPDKTMIATVVMGSRSSALPVWIGASLAFVVHMGIAAVAGKFLALLPHKLLEVIIMIVFLAGAAYLLFVPEKSELTKGEREAEKETPGSFLKVGSTAFAVIFIGEFGDLTQILAANFVAKSHEPWIVFLAASLALIAIAALGAFGGRSLVRILPLSRIRQGGGILLAGFGIYTLITLIIG</sequence>
<evidence type="ECO:0000313" key="9">
    <source>
        <dbReference type="EMBL" id="CAB5017857.1"/>
    </source>
</evidence>
<feature type="transmembrane region" description="Helical" evidence="6">
    <location>
        <begin position="67"/>
        <end position="85"/>
    </location>
</feature>
<reference evidence="7" key="1">
    <citation type="submission" date="2020-05" db="EMBL/GenBank/DDBJ databases">
        <authorList>
            <person name="Chiriac C."/>
            <person name="Salcher M."/>
            <person name="Ghai R."/>
            <person name="Kavagutti S V."/>
        </authorList>
    </citation>
    <scope>NUCLEOTIDE SEQUENCE</scope>
</reference>
<dbReference type="EMBL" id="CAFABE010000024">
    <property type="protein sequence ID" value="CAB4825176.1"/>
    <property type="molecule type" value="Genomic_DNA"/>
</dbReference>
<evidence type="ECO:0000256" key="2">
    <source>
        <dbReference type="ARBA" id="ARBA00009190"/>
    </source>
</evidence>
<dbReference type="GO" id="GO:0046873">
    <property type="term" value="F:metal ion transmembrane transporter activity"/>
    <property type="evidence" value="ECO:0007669"/>
    <property type="project" value="InterPro"/>
</dbReference>
<organism evidence="7">
    <name type="scientific">freshwater metagenome</name>
    <dbReference type="NCBI Taxonomy" id="449393"/>
    <lineage>
        <taxon>unclassified sequences</taxon>
        <taxon>metagenomes</taxon>
        <taxon>ecological metagenomes</taxon>
    </lineage>
</organism>
<proteinExistence type="inferred from homology"/>
<comment type="similarity">
    <text evidence="2">Belongs to the GDT1 family.</text>
</comment>
<evidence type="ECO:0000256" key="6">
    <source>
        <dbReference type="SAM" id="Phobius"/>
    </source>
</evidence>
<dbReference type="EMBL" id="CAFBPM010000005">
    <property type="protein sequence ID" value="CAB5017857.1"/>
    <property type="molecule type" value="Genomic_DNA"/>
</dbReference>
<dbReference type="PANTHER" id="PTHR12608">
    <property type="entry name" value="TRANSMEMBRANE PROTEIN HTP-1 RELATED"/>
    <property type="match status" value="1"/>
</dbReference>
<dbReference type="PANTHER" id="PTHR12608:SF1">
    <property type="entry name" value="TRANSMEMBRANE PROTEIN 165"/>
    <property type="match status" value="1"/>
</dbReference>
<evidence type="ECO:0000313" key="7">
    <source>
        <dbReference type="EMBL" id="CAB4825176.1"/>
    </source>
</evidence>
<gene>
    <name evidence="7" type="ORF">UFOPK3164_00701</name>
    <name evidence="8" type="ORF">UFOPK3427_00490</name>
    <name evidence="9" type="ORF">UFOPK4112_00721</name>
</gene>
<keyword evidence="4 6" id="KW-1133">Transmembrane helix</keyword>
<feature type="transmembrane region" description="Helical" evidence="6">
    <location>
        <begin position="39"/>
        <end position="60"/>
    </location>
</feature>
<keyword evidence="5 6" id="KW-0472">Membrane</keyword>
<evidence type="ECO:0000313" key="8">
    <source>
        <dbReference type="EMBL" id="CAB4865985.1"/>
    </source>
</evidence>
<feature type="transmembrane region" description="Helical" evidence="6">
    <location>
        <begin position="179"/>
        <end position="196"/>
    </location>
</feature>
<accession>A0A6J6ZX98</accession>
<dbReference type="Pfam" id="PF01169">
    <property type="entry name" value="GDT1"/>
    <property type="match status" value="2"/>
</dbReference>
<evidence type="ECO:0000256" key="1">
    <source>
        <dbReference type="ARBA" id="ARBA00004141"/>
    </source>
</evidence>
<feature type="transmembrane region" description="Helical" evidence="6">
    <location>
        <begin position="142"/>
        <end position="167"/>
    </location>
</feature>
<name>A0A6J6ZX98_9ZZZZ</name>
<dbReference type="GO" id="GO:0016020">
    <property type="term" value="C:membrane"/>
    <property type="evidence" value="ECO:0007669"/>
    <property type="project" value="UniProtKB-SubCell"/>
</dbReference>
<evidence type="ECO:0000256" key="4">
    <source>
        <dbReference type="ARBA" id="ARBA00022989"/>
    </source>
</evidence>